<evidence type="ECO:0000259" key="7">
    <source>
        <dbReference type="Pfam" id="PF00155"/>
    </source>
</evidence>
<gene>
    <name evidence="8" type="ORF">XYCOK13_41370</name>
</gene>
<sequence length="413" mass="46335">MAQQRTVVEQGNSGLGKQAGRVRFAKRTDRMKASEIREILKLMAQPDFISFAGGIPDPDLFPVEEVRIATERVLQQSFRTALQYAPTEGYGPLREWIAAYMNETFGLGLEGADVLITSGSQQGLDLIGKLLLDEGDVVLCESPTYLGAIQAFQPYNPRFIEIETDNDGMIPESLESTLAAYPEAKLLYAVPNYQNPTGRTWSLERRKRVMEIAARYAVTVVEDDPYGELRFEGDRLPPLQAFDQQGQVMYLGSFSKVLCPGYRVGWTAAPKVYLEKMVLAKQGVDLHTSSINQMIIYEMLQQQSLSAYVSRLIGTYKERRDAMAGVLREKLPELKFQLPQGGLFLWGELPEQWNCRTLLENGVQHKIAFVPGGSFYPNGGHEHTMRLNYSLSDEQRIREGVGRLAALIHSTQA</sequence>
<dbReference type="InterPro" id="IPR015421">
    <property type="entry name" value="PyrdxlP-dep_Trfase_major"/>
</dbReference>
<dbReference type="Gene3D" id="3.90.1150.10">
    <property type="entry name" value="Aspartate Aminotransferase, domain 1"/>
    <property type="match status" value="1"/>
</dbReference>
<dbReference type="SUPFAM" id="SSF53383">
    <property type="entry name" value="PLP-dependent transferases"/>
    <property type="match status" value="1"/>
</dbReference>
<keyword evidence="6" id="KW-0663">Pyridoxal phosphate</keyword>
<evidence type="ECO:0000313" key="8">
    <source>
        <dbReference type="EMBL" id="GIQ71313.1"/>
    </source>
</evidence>
<dbReference type="Proteomes" id="UP000677918">
    <property type="component" value="Unassembled WGS sequence"/>
</dbReference>
<dbReference type="Pfam" id="PF00155">
    <property type="entry name" value="Aminotran_1_2"/>
    <property type="match status" value="1"/>
</dbReference>
<dbReference type="RefSeq" id="WP_213414110.1">
    <property type="nucleotide sequence ID" value="NZ_BOVK01000078.1"/>
</dbReference>
<dbReference type="CDD" id="cd00609">
    <property type="entry name" value="AAT_like"/>
    <property type="match status" value="1"/>
</dbReference>
<dbReference type="InterPro" id="IPR015422">
    <property type="entry name" value="PyrdxlP-dep_Trfase_small"/>
</dbReference>
<dbReference type="AlphaFoldDB" id="A0A8J4H9E7"/>
<dbReference type="GO" id="GO:1901605">
    <property type="term" value="P:alpha-amino acid metabolic process"/>
    <property type="evidence" value="ECO:0007669"/>
    <property type="project" value="TreeGrafter"/>
</dbReference>
<protein>
    <submittedName>
        <fullName evidence="8">Aminotransferase</fullName>
    </submittedName>
</protein>
<evidence type="ECO:0000256" key="2">
    <source>
        <dbReference type="ARBA" id="ARBA00007441"/>
    </source>
</evidence>
<comment type="caution">
    <text evidence="8">The sequence shown here is derived from an EMBL/GenBank/DDBJ whole genome shotgun (WGS) entry which is preliminary data.</text>
</comment>
<feature type="domain" description="Aminotransferase class I/classII large" evidence="7">
    <location>
        <begin position="54"/>
        <end position="403"/>
    </location>
</feature>
<reference evidence="8" key="1">
    <citation type="submission" date="2021-04" db="EMBL/GenBank/DDBJ databases">
        <title>Draft genome sequence of Xylanibacillus composti strain K13.</title>
        <authorList>
            <person name="Uke A."/>
            <person name="Chhe C."/>
            <person name="Baramee S."/>
            <person name="Kosugi A."/>
        </authorList>
    </citation>
    <scope>NUCLEOTIDE SEQUENCE</scope>
    <source>
        <strain evidence="8">K13</strain>
    </source>
</reference>
<evidence type="ECO:0000313" key="9">
    <source>
        <dbReference type="Proteomes" id="UP000677918"/>
    </source>
</evidence>
<comment type="cofactor">
    <cofactor evidence="1">
        <name>pyridoxal 5'-phosphate</name>
        <dbReference type="ChEBI" id="CHEBI:597326"/>
    </cofactor>
</comment>
<dbReference type="InterPro" id="IPR004839">
    <property type="entry name" value="Aminotransferase_I/II_large"/>
</dbReference>
<dbReference type="GO" id="GO:0008483">
    <property type="term" value="F:transaminase activity"/>
    <property type="evidence" value="ECO:0007669"/>
    <property type="project" value="UniProtKB-KW"/>
</dbReference>
<dbReference type="GO" id="GO:0030170">
    <property type="term" value="F:pyridoxal phosphate binding"/>
    <property type="evidence" value="ECO:0007669"/>
    <property type="project" value="InterPro"/>
</dbReference>
<evidence type="ECO:0000256" key="3">
    <source>
        <dbReference type="ARBA" id="ARBA00011738"/>
    </source>
</evidence>
<evidence type="ECO:0000256" key="1">
    <source>
        <dbReference type="ARBA" id="ARBA00001933"/>
    </source>
</evidence>
<dbReference type="Gene3D" id="3.40.640.10">
    <property type="entry name" value="Type I PLP-dependent aspartate aminotransferase-like (Major domain)"/>
    <property type="match status" value="1"/>
</dbReference>
<comment type="similarity">
    <text evidence="2">Belongs to the class-I pyridoxal-phosphate-dependent aminotransferase family.</text>
</comment>
<name>A0A8J4H9E7_9BACL</name>
<dbReference type="FunFam" id="3.40.640.10:FF:000053">
    <property type="entry name" value="Aminotransferase, class I"/>
    <property type="match status" value="1"/>
</dbReference>
<dbReference type="EMBL" id="BOVK01000078">
    <property type="protein sequence ID" value="GIQ71313.1"/>
    <property type="molecule type" value="Genomic_DNA"/>
</dbReference>
<dbReference type="InterPro" id="IPR015424">
    <property type="entry name" value="PyrdxlP-dep_Trfase"/>
</dbReference>
<keyword evidence="5" id="KW-0808">Transferase</keyword>
<organism evidence="8 9">
    <name type="scientific">Xylanibacillus composti</name>
    <dbReference type="NCBI Taxonomy" id="1572762"/>
    <lineage>
        <taxon>Bacteria</taxon>
        <taxon>Bacillati</taxon>
        <taxon>Bacillota</taxon>
        <taxon>Bacilli</taxon>
        <taxon>Bacillales</taxon>
        <taxon>Paenibacillaceae</taxon>
        <taxon>Xylanibacillus</taxon>
    </lineage>
</organism>
<dbReference type="PANTHER" id="PTHR42790:SF19">
    <property type="entry name" value="KYNURENINE_ALPHA-AMINOADIPATE AMINOTRANSFERASE, MITOCHONDRIAL"/>
    <property type="match status" value="1"/>
</dbReference>
<evidence type="ECO:0000256" key="5">
    <source>
        <dbReference type="ARBA" id="ARBA00022679"/>
    </source>
</evidence>
<proteinExistence type="inferred from homology"/>
<evidence type="ECO:0000256" key="4">
    <source>
        <dbReference type="ARBA" id="ARBA00022576"/>
    </source>
</evidence>
<evidence type="ECO:0000256" key="6">
    <source>
        <dbReference type="ARBA" id="ARBA00022898"/>
    </source>
</evidence>
<accession>A0A8J4H9E7</accession>
<dbReference type="PANTHER" id="PTHR42790">
    <property type="entry name" value="AMINOTRANSFERASE"/>
    <property type="match status" value="1"/>
</dbReference>
<dbReference type="InterPro" id="IPR050859">
    <property type="entry name" value="Class-I_PLP-dep_aminotransf"/>
</dbReference>
<keyword evidence="9" id="KW-1185">Reference proteome</keyword>
<comment type="subunit">
    <text evidence="3">Homodimer.</text>
</comment>
<keyword evidence="4 8" id="KW-0032">Aminotransferase</keyword>